<protein>
    <submittedName>
        <fullName evidence="1">Uncharacterized protein</fullName>
    </submittedName>
</protein>
<evidence type="ECO:0000313" key="2">
    <source>
        <dbReference type="Proteomes" id="UP001141259"/>
    </source>
</evidence>
<gene>
    <name evidence="1" type="ORF">NZH93_04935</name>
</gene>
<dbReference type="EMBL" id="JANYMP010000002">
    <property type="protein sequence ID" value="MCS7476189.1"/>
    <property type="molecule type" value="Genomic_DNA"/>
</dbReference>
<name>A0A9X2ZY89_9PSEU</name>
<keyword evidence="2" id="KW-1185">Reference proteome</keyword>
<comment type="caution">
    <text evidence="1">The sequence shown here is derived from an EMBL/GenBank/DDBJ whole genome shotgun (WGS) entry which is preliminary data.</text>
</comment>
<organism evidence="1 2">
    <name type="scientific">Umezawaea endophytica</name>
    <dbReference type="NCBI Taxonomy" id="1654476"/>
    <lineage>
        <taxon>Bacteria</taxon>
        <taxon>Bacillati</taxon>
        <taxon>Actinomycetota</taxon>
        <taxon>Actinomycetes</taxon>
        <taxon>Pseudonocardiales</taxon>
        <taxon>Pseudonocardiaceae</taxon>
        <taxon>Umezawaea</taxon>
    </lineage>
</organism>
<sequence>MFAKIEHTDQIPSGAAVAHLMTEIGTGRQVVLSLHDDGGEFTVLDRWSGAAGDQEPAAVSLVHFDGPMSEARKAAGERGFEERIKPALREVPGYVGGIVLSGPGDSVVVVGMATSLEALEAGGVAVNSTDLLPDEDPALLTGPDRFVAHRVDRTVTRG</sequence>
<proteinExistence type="predicted"/>
<reference evidence="1" key="1">
    <citation type="submission" date="2022-08" db="EMBL/GenBank/DDBJ databases">
        <authorList>
            <person name="Tistechok S."/>
            <person name="Samborskyy M."/>
            <person name="Roman I."/>
        </authorList>
    </citation>
    <scope>NUCLEOTIDE SEQUENCE</scope>
    <source>
        <strain evidence="1">DSM 103496</strain>
    </source>
</reference>
<evidence type="ECO:0000313" key="1">
    <source>
        <dbReference type="EMBL" id="MCS7476189.1"/>
    </source>
</evidence>
<dbReference type="Proteomes" id="UP001141259">
    <property type="component" value="Unassembled WGS sequence"/>
</dbReference>
<accession>A0A9X2ZY89</accession>
<dbReference type="AlphaFoldDB" id="A0A9X2ZY89"/>
<dbReference type="RefSeq" id="WP_259621701.1">
    <property type="nucleotide sequence ID" value="NZ_JANYMP010000002.1"/>
</dbReference>